<dbReference type="SMART" id="SM00028">
    <property type="entry name" value="TPR"/>
    <property type="match status" value="4"/>
</dbReference>
<organism evidence="3 4">
    <name type="scientific">Mucilaginibacter lutimaris</name>
    <dbReference type="NCBI Taxonomy" id="931629"/>
    <lineage>
        <taxon>Bacteria</taxon>
        <taxon>Pseudomonadati</taxon>
        <taxon>Bacteroidota</taxon>
        <taxon>Sphingobacteriia</taxon>
        <taxon>Sphingobacteriales</taxon>
        <taxon>Sphingobacteriaceae</taxon>
        <taxon>Mucilaginibacter</taxon>
    </lineage>
</organism>
<evidence type="ECO:0000313" key="4">
    <source>
        <dbReference type="Proteomes" id="UP001597073"/>
    </source>
</evidence>
<dbReference type="PANTHER" id="PTHR44366">
    <property type="entry name" value="UDP-N-ACETYLGLUCOSAMINE--PEPTIDE N-ACETYLGLUCOSAMINYLTRANSFERASE 110 KDA SUBUNIT"/>
    <property type="match status" value="1"/>
</dbReference>
<keyword evidence="1" id="KW-0802">TPR repeat</keyword>
<dbReference type="InterPro" id="IPR011990">
    <property type="entry name" value="TPR-like_helical_dom_sf"/>
</dbReference>
<dbReference type="Pfam" id="PF13414">
    <property type="entry name" value="TPR_11"/>
    <property type="match status" value="1"/>
</dbReference>
<name>A0ABW2ZKP2_9SPHI</name>
<dbReference type="EMBL" id="JBHTIA010000012">
    <property type="protein sequence ID" value="MFD0766716.1"/>
    <property type="molecule type" value="Genomic_DNA"/>
</dbReference>
<evidence type="ECO:0000256" key="2">
    <source>
        <dbReference type="SAM" id="SignalP"/>
    </source>
</evidence>
<dbReference type="Proteomes" id="UP001597073">
    <property type="component" value="Unassembled WGS sequence"/>
</dbReference>
<feature type="repeat" description="TPR" evidence="1">
    <location>
        <begin position="59"/>
        <end position="92"/>
    </location>
</feature>
<proteinExistence type="predicted"/>
<gene>
    <name evidence="3" type="ORF">ACFQZI_17785</name>
</gene>
<dbReference type="SUPFAM" id="SSF48452">
    <property type="entry name" value="TPR-like"/>
    <property type="match status" value="1"/>
</dbReference>
<keyword evidence="4" id="KW-1185">Reference proteome</keyword>
<dbReference type="PANTHER" id="PTHR44366:SF1">
    <property type="entry name" value="UDP-N-ACETYLGLUCOSAMINE--PEPTIDE N-ACETYLGLUCOSAMINYLTRANSFERASE 110 KDA SUBUNIT"/>
    <property type="match status" value="1"/>
</dbReference>
<protein>
    <submittedName>
        <fullName evidence="3">Tetratricopeptide repeat protein</fullName>
    </submittedName>
</protein>
<dbReference type="InterPro" id="IPR037919">
    <property type="entry name" value="OGT"/>
</dbReference>
<dbReference type="InterPro" id="IPR019734">
    <property type="entry name" value="TPR_rpt"/>
</dbReference>
<dbReference type="Gene3D" id="1.25.40.10">
    <property type="entry name" value="Tetratricopeptide repeat domain"/>
    <property type="match status" value="2"/>
</dbReference>
<evidence type="ECO:0000256" key="1">
    <source>
        <dbReference type="PROSITE-ProRule" id="PRU00339"/>
    </source>
</evidence>
<sequence>MKTYQKLLLIILTFAFAPVVYGQTAKELTDEGVKLFDNGKYDDAIAKYKEAIKTDAKYANAYYEIGYTYFSTNKPLEAIPYLETTIKLLPNSGGAYDMLGSIYDDNNQTAKGIEYYLKGISVDPNYQRLYYNLGLTYYRKKEYELAEERMIKAIMLEPKHASSHKMYASIMYEQGKKGKALLGWSSFLLLEPNSKRSVAALKELNNIINYGIARVGDKVSMSVSNKELKGPDFIIPATVIAATADQRGLTRADSLTLQLTKLYSVADMFTGQTADPFFKAYFADYFKKLASTDNMPAFARYISLMDNNEQKVAWFKEHNETLTKLDKWLNGTERKFN</sequence>
<dbReference type="Pfam" id="PF13431">
    <property type="entry name" value="TPR_17"/>
    <property type="match status" value="1"/>
</dbReference>
<dbReference type="PROSITE" id="PS50005">
    <property type="entry name" value="TPR"/>
    <property type="match status" value="4"/>
</dbReference>
<keyword evidence="2" id="KW-0732">Signal</keyword>
<feature type="chain" id="PRO_5046832937" evidence="2">
    <location>
        <begin position="23"/>
        <end position="337"/>
    </location>
</feature>
<dbReference type="RefSeq" id="WP_377144878.1">
    <property type="nucleotide sequence ID" value="NZ_JBHTIA010000012.1"/>
</dbReference>
<accession>A0ABW2ZKP2</accession>
<evidence type="ECO:0000313" key="3">
    <source>
        <dbReference type="EMBL" id="MFD0766716.1"/>
    </source>
</evidence>
<feature type="signal peptide" evidence="2">
    <location>
        <begin position="1"/>
        <end position="22"/>
    </location>
</feature>
<reference evidence="4" key="1">
    <citation type="journal article" date="2019" name="Int. J. Syst. Evol. Microbiol.">
        <title>The Global Catalogue of Microorganisms (GCM) 10K type strain sequencing project: providing services to taxonomists for standard genome sequencing and annotation.</title>
        <authorList>
            <consortium name="The Broad Institute Genomics Platform"/>
            <consortium name="The Broad Institute Genome Sequencing Center for Infectious Disease"/>
            <person name="Wu L."/>
            <person name="Ma J."/>
        </authorList>
    </citation>
    <scope>NUCLEOTIDE SEQUENCE [LARGE SCALE GENOMIC DNA]</scope>
    <source>
        <strain evidence="4">CCUG 60742</strain>
    </source>
</reference>
<comment type="caution">
    <text evidence="3">The sequence shown here is derived from an EMBL/GenBank/DDBJ whole genome shotgun (WGS) entry which is preliminary data.</text>
</comment>
<feature type="repeat" description="TPR" evidence="1">
    <location>
        <begin position="93"/>
        <end position="126"/>
    </location>
</feature>
<feature type="repeat" description="TPR" evidence="1">
    <location>
        <begin position="25"/>
        <end position="58"/>
    </location>
</feature>
<feature type="repeat" description="TPR" evidence="1">
    <location>
        <begin position="127"/>
        <end position="160"/>
    </location>
</feature>